<dbReference type="EMBL" id="QBMC01000015">
    <property type="protein sequence ID" value="PZO21959.1"/>
    <property type="molecule type" value="Genomic_DNA"/>
</dbReference>
<keyword evidence="1" id="KW-0042">Antenna complex</keyword>
<dbReference type="GO" id="GO:0016037">
    <property type="term" value="P:light absorption"/>
    <property type="evidence" value="ECO:0007669"/>
    <property type="project" value="UniProtKB-UniRule"/>
</dbReference>
<keyword evidence="1" id="KW-0605">Phycobilisome</keyword>
<evidence type="ECO:0000256" key="1">
    <source>
        <dbReference type="PROSITE-ProRule" id="PRU01109"/>
    </source>
</evidence>
<dbReference type="InterPro" id="IPR015233">
    <property type="entry name" value="Orange_carotenoid-bd_N"/>
</dbReference>
<dbReference type="Pfam" id="PF09150">
    <property type="entry name" value="Carot_N"/>
    <property type="match status" value="1"/>
</dbReference>
<dbReference type="SUPFAM" id="SSF81930">
    <property type="entry name" value="Orange carotenoid protein, N-terminal domain"/>
    <property type="match status" value="1"/>
</dbReference>
<gene>
    <name evidence="3" type="ORF">DCF25_03915</name>
</gene>
<dbReference type="GO" id="GO:0030089">
    <property type="term" value="C:phycobilisome"/>
    <property type="evidence" value="ECO:0007669"/>
    <property type="project" value="UniProtKB-UniRule"/>
</dbReference>
<evidence type="ECO:0000259" key="2">
    <source>
        <dbReference type="PROSITE" id="PS51773"/>
    </source>
</evidence>
<reference evidence="3 4" key="2">
    <citation type="submission" date="2018-06" db="EMBL/GenBank/DDBJ databases">
        <title>Metagenomic assembly of (sub)arctic Cyanobacteria and their associated microbiome from non-axenic cultures.</title>
        <authorList>
            <person name="Baurain D."/>
        </authorList>
    </citation>
    <scope>NUCLEOTIDE SEQUENCE [LARGE SCALE GENOMIC DNA]</scope>
    <source>
        <strain evidence="3">ULC129bin1</strain>
    </source>
</reference>
<protein>
    <submittedName>
        <fullName evidence="3">Orange carotenoid protein</fullName>
    </submittedName>
</protein>
<dbReference type="PROSITE" id="PS51773">
    <property type="entry name" value="OCP_N"/>
    <property type="match status" value="1"/>
</dbReference>
<organism evidence="3 4">
    <name type="scientific">Leptolyngbya foveolarum</name>
    <dbReference type="NCBI Taxonomy" id="47253"/>
    <lineage>
        <taxon>Bacteria</taxon>
        <taxon>Bacillati</taxon>
        <taxon>Cyanobacteriota</taxon>
        <taxon>Cyanophyceae</taxon>
        <taxon>Leptolyngbyales</taxon>
        <taxon>Leptolyngbyaceae</taxon>
        <taxon>Leptolyngbya group</taxon>
        <taxon>Leptolyngbya</taxon>
    </lineage>
</organism>
<accession>A0A2W4UYN0</accession>
<evidence type="ECO:0000313" key="3">
    <source>
        <dbReference type="EMBL" id="PZO21959.1"/>
    </source>
</evidence>
<dbReference type="GO" id="GO:0031404">
    <property type="term" value="F:chloride ion binding"/>
    <property type="evidence" value="ECO:0007669"/>
    <property type="project" value="InterPro"/>
</dbReference>
<feature type="domain" description="OCP N-terminal" evidence="2">
    <location>
        <begin position="15"/>
        <end position="161"/>
    </location>
</feature>
<keyword evidence="1" id="KW-0157">Chromophore</keyword>
<sequence>MVKTPQASSPEEFSPEDITNEISAFKALSTDDKLGLLWEIYKKMGGSITPAAPGAAEPQFTERLYEDVKGMDSSAQLDFMRDLVNQTSTDNTKIYSSFDVNNKLYFWYHLSEGMDAGDIVQVPDDYELPGDASQLLTKITQLDYNQQITLLRQSVIDMGAQ</sequence>
<keyword evidence="1" id="KW-0472">Membrane</keyword>
<name>A0A2W4UYN0_9CYAN</name>
<dbReference type="AlphaFoldDB" id="A0A2W4UYN0"/>
<dbReference type="Proteomes" id="UP000249354">
    <property type="component" value="Unassembled WGS sequence"/>
</dbReference>
<reference evidence="4" key="1">
    <citation type="submission" date="2018-04" db="EMBL/GenBank/DDBJ databases">
        <authorList>
            <person name="Cornet L."/>
        </authorList>
    </citation>
    <scope>NUCLEOTIDE SEQUENCE [LARGE SCALE GENOMIC DNA]</scope>
</reference>
<evidence type="ECO:0000313" key="4">
    <source>
        <dbReference type="Proteomes" id="UP000249354"/>
    </source>
</evidence>
<dbReference type="Gene3D" id="1.10.2090.10">
    <property type="entry name" value="Orange carotenoid-binding protein, N-terminal domain"/>
    <property type="match status" value="1"/>
</dbReference>
<keyword evidence="1" id="KW-0793">Thylakoid</keyword>
<comment type="caution">
    <text evidence="3">The sequence shown here is derived from an EMBL/GenBank/DDBJ whole genome shotgun (WGS) entry which is preliminary data.</text>
</comment>
<comment type="similarity">
    <text evidence="1">Belongs to the orange carotenoid-binding protein family.</text>
</comment>
<dbReference type="InterPro" id="IPR036917">
    <property type="entry name" value="Orange_carotenoid-bd_N_sf"/>
</dbReference>
<proteinExistence type="inferred from homology"/>